<reference evidence="2" key="1">
    <citation type="submission" date="2022-11" db="UniProtKB">
        <authorList>
            <consortium name="WormBaseParasite"/>
        </authorList>
    </citation>
    <scope>IDENTIFICATION</scope>
</reference>
<dbReference type="Proteomes" id="UP000887579">
    <property type="component" value="Unplaced"/>
</dbReference>
<proteinExistence type="predicted"/>
<accession>A0AC34FSM3</accession>
<evidence type="ECO:0000313" key="2">
    <source>
        <dbReference type="WBParaSite" id="ES5_v2.g20418.t1"/>
    </source>
</evidence>
<protein>
    <submittedName>
        <fullName evidence="2">Uncharacterized protein</fullName>
    </submittedName>
</protein>
<evidence type="ECO:0000313" key="1">
    <source>
        <dbReference type="Proteomes" id="UP000887579"/>
    </source>
</evidence>
<dbReference type="WBParaSite" id="ES5_v2.g20418.t1">
    <property type="protein sequence ID" value="ES5_v2.g20418.t1"/>
    <property type="gene ID" value="ES5_v2.g20418"/>
</dbReference>
<sequence length="588" mass="66570">MFHVWEVEVKKSSEDVEEKKSKYVGKWHANCSNLNELQNVVDKSELKKGPDIVLRVVKNENDEANLRRISPCEFFIYSFLLYDLANACLLKAQQNAGDDIFNHLDVEKILSQQIDLKIEGKALMSFKKGKKLPIFYSTHLIKMPNDKFLNIHKIYDSSDPDFCENESVQLPNYVEFELTYKIDINETHSMYFKNFLNENRYVIPQKDVSTELQVLGIDLGTSRCCAAVYRKSGIKTVALGNIGERLLPSYVSYDEKNVKCGQIVIHRLRNHSKSSIFDSKRIIGRHFNDVEIDESWNFAVIHENQKVLLEVDGFYGKKKVTAEEVASELLKHIKQKVEEFQGTNITKAVITIPSAVTISQKAATILAANLAGFNEVKLMLEPIAAAFAYFIDQPIPNNSTVLLFDLGGGTLDVCIFKVQNEMIQILSNTGDSKLGGRDFDAVLINYFKNLLNANFGISLLDEKKYKLMLECQIIKETLSLNSSTSLSIDEYNPSKEGIISITREEFERMAQNLLNKIRDIIQSALFISNLKSNEINQVLIVGGGSRMPMVKDLLRDMFSESEHLCKEHPDEVVGNGAAYFACQTFSGD</sequence>
<organism evidence="1 2">
    <name type="scientific">Panagrolaimus sp. ES5</name>
    <dbReference type="NCBI Taxonomy" id="591445"/>
    <lineage>
        <taxon>Eukaryota</taxon>
        <taxon>Metazoa</taxon>
        <taxon>Ecdysozoa</taxon>
        <taxon>Nematoda</taxon>
        <taxon>Chromadorea</taxon>
        <taxon>Rhabditida</taxon>
        <taxon>Tylenchina</taxon>
        <taxon>Panagrolaimomorpha</taxon>
        <taxon>Panagrolaimoidea</taxon>
        <taxon>Panagrolaimidae</taxon>
        <taxon>Panagrolaimus</taxon>
    </lineage>
</organism>
<name>A0AC34FSM3_9BILA</name>